<evidence type="ECO:0000313" key="2">
    <source>
        <dbReference type="Proteomes" id="UP000796880"/>
    </source>
</evidence>
<reference evidence="1" key="1">
    <citation type="submission" date="2020-03" db="EMBL/GenBank/DDBJ databases">
        <title>A high-quality chromosome-level genome assembly of a woody plant with both climbing and erect habits, Rhamnella rubrinervis.</title>
        <authorList>
            <person name="Lu Z."/>
            <person name="Yang Y."/>
            <person name="Zhu X."/>
            <person name="Sun Y."/>
        </authorList>
    </citation>
    <scope>NUCLEOTIDE SEQUENCE</scope>
    <source>
        <strain evidence="1">BYM</strain>
        <tissue evidence="1">Leaf</tissue>
    </source>
</reference>
<dbReference type="AlphaFoldDB" id="A0A8K0DY03"/>
<comment type="caution">
    <text evidence="1">The sequence shown here is derived from an EMBL/GenBank/DDBJ whole genome shotgun (WGS) entry which is preliminary data.</text>
</comment>
<keyword evidence="2" id="KW-1185">Reference proteome</keyword>
<accession>A0A8K0DY03</accession>
<sequence length="108" mass="11647">MRPIRMVATSQQGQSMRVVPKVLAYAGGIGSRNVYVNVMDAEEASFSSANAVNMMELKEHELYPGQGVCVYVDNVDSAVPWAVSAWSSLVSRDAPGEMGMHGWCPGKP</sequence>
<name>A0A8K0DY03_9ROSA</name>
<dbReference type="EMBL" id="VOIH02000010">
    <property type="protein sequence ID" value="KAF3435840.1"/>
    <property type="molecule type" value="Genomic_DNA"/>
</dbReference>
<protein>
    <submittedName>
        <fullName evidence="1">Uncharacterized protein</fullName>
    </submittedName>
</protein>
<gene>
    <name evidence="1" type="ORF">FNV43_RR22932</name>
</gene>
<proteinExistence type="predicted"/>
<evidence type="ECO:0000313" key="1">
    <source>
        <dbReference type="EMBL" id="KAF3435840.1"/>
    </source>
</evidence>
<organism evidence="1 2">
    <name type="scientific">Rhamnella rubrinervis</name>
    <dbReference type="NCBI Taxonomy" id="2594499"/>
    <lineage>
        <taxon>Eukaryota</taxon>
        <taxon>Viridiplantae</taxon>
        <taxon>Streptophyta</taxon>
        <taxon>Embryophyta</taxon>
        <taxon>Tracheophyta</taxon>
        <taxon>Spermatophyta</taxon>
        <taxon>Magnoliopsida</taxon>
        <taxon>eudicotyledons</taxon>
        <taxon>Gunneridae</taxon>
        <taxon>Pentapetalae</taxon>
        <taxon>rosids</taxon>
        <taxon>fabids</taxon>
        <taxon>Rosales</taxon>
        <taxon>Rhamnaceae</taxon>
        <taxon>rhamnoid group</taxon>
        <taxon>Rhamneae</taxon>
        <taxon>Rhamnella</taxon>
    </lineage>
</organism>
<dbReference type="Proteomes" id="UP000796880">
    <property type="component" value="Unassembled WGS sequence"/>
</dbReference>